<dbReference type="GO" id="GO:0005886">
    <property type="term" value="C:plasma membrane"/>
    <property type="evidence" value="ECO:0007669"/>
    <property type="project" value="UniProtKB-SubCell"/>
</dbReference>
<evidence type="ECO:0000256" key="4">
    <source>
        <dbReference type="ARBA" id="ARBA00022692"/>
    </source>
</evidence>
<sequence length="214" mass="24664">MVFRKIFHSIYPQPDSVPAELRKATLYLLRCVFLMGIRTPPQHLTSHILSPIGFVMGYMSHFSDLSPGENLTSLQVTFNAWACSTKVIVVWVLVKRFDLANLALDKLDRRLTKPSEWDRPHRALSGSNRIFFCFMTVYLLYATNTFLSSIAMGVPMLQNYYPWLDWLCVQSVEYFALMGACFQDVCVDCYPIYFVLPLRAHLGSFADRLLTVRQ</sequence>
<evidence type="ECO:0000256" key="9">
    <source>
        <dbReference type="ARBA" id="ARBA00023224"/>
    </source>
</evidence>
<keyword evidence="4 10" id="KW-0812">Transmembrane</keyword>
<dbReference type="InterPro" id="IPR004117">
    <property type="entry name" value="7tm6_olfct_rcpt"/>
</dbReference>
<dbReference type="AlphaFoldDB" id="B4J9T7"/>
<dbReference type="HOGENOM" id="CLU_1290154_0_0_1"/>
<dbReference type="EMBL" id="CH916367">
    <property type="protein sequence ID" value="EDW01501.1"/>
    <property type="molecule type" value="Genomic_DNA"/>
</dbReference>
<evidence type="ECO:0000256" key="7">
    <source>
        <dbReference type="ARBA" id="ARBA00023136"/>
    </source>
</evidence>
<evidence type="ECO:0000256" key="5">
    <source>
        <dbReference type="ARBA" id="ARBA00022725"/>
    </source>
</evidence>
<dbReference type="GO" id="GO:0004984">
    <property type="term" value="F:olfactory receptor activity"/>
    <property type="evidence" value="ECO:0007669"/>
    <property type="project" value="InterPro"/>
</dbReference>
<keyword evidence="2" id="KW-1003">Cell membrane</keyword>
<dbReference type="InParanoid" id="B4J9T7"/>
<keyword evidence="9" id="KW-0807">Transducer</keyword>
<evidence type="ECO:0000313" key="12">
    <source>
        <dbReference type="Proteomes" id="UP000001070"/>
    </source>
</evidence>
<name>B4J9T7_DROGR</name>
<keyword evidence="12" id="KW-1185">Reference proteome</keyword>
<accession>B4J9T7</accession>
<keyword evidence="6 10" id="KW-1133">Transmembrane helix</keyword>
<evidence type="ECO:0000256" key="2">
    <source>
        <dbReference type="ARBA" id="ARBA00022475"/>
    </source>
</evidence>
<evidence type="ECO:0000256" key="10">
    <source>
        <dbReference type="SAM" id="Phobius"/>
    </source>
</evidence>
<evidence type="ECO:0000313" key="11">
    <source>
        <dbReference type="EMBL" id="EDW01501.1"/>
    </source>
</evidence>
<feature type="transmembrane region" description="Helical" evidence="10">
    <location>
        <begin position="130"/>
        <end position="154"/>
    </location>
</feature>
<organism evidence="12">
    <name type="scientific">Drosophila grimshawi</name>
    <name type="common">Hawaiian fruit fly</name>
    <name type="synonym">Idiomyia grimshawi</name>
    <dbReference type="NCBI Taxonomy" id="7222"/>
    <lineage>
        <taxon>Eukaryota</taxon>
        <taxon>Metazoa</taxon>
        <taxon>Ecdysozoa</taxon>
        <taxon>Arthropoda</taxon>
        <taxon>Hexapoda</taxon>
        <taxon>Insecta</taxon>
        <taxon>Pterygota</taxon>
        <taxon>Neoptera</taxon>
        <taxon>Endopterygota</taxon>
        <taxon>Diptera</taxon>
        <taxon>Brachycera</taxon>
        <taxon>Muscomorpha</taxon>
        <taxon>Ephydroidea</taxon>
        <taxon>Drosophilidae</taxon>
        <taxon>Drosophila</taxon>
        <taxon>Hawaiian Drosophila</taxon>
    </lineage>
</organism>
<gene>
    <name evidence="11" type="primary">Dgri\GH21470</name>
    <name evidence="11" type="ORF">Dgri_GH21470</name>
</gene>
<dbReference type="PhylomeDB" id="B4J9T7"/>
<evidence type="ECO:0000256" key="6">
    <source>
        <dbReference type="ARBA" id="ARBA00022989"/>
    </source>
</evidence>
<dbReference type="GO" id="GO:0007165">
    <property type="term" value="P:signal transduction"/>
    <property type="evidence" value="ECO:0007669"/>
    <property type="project" value="UniProtKB-KW"/>
</dbReference>
<dbReference type="OMA" id="VEYFALM"/>
<keyword evidence="5" id="KW-0552">Olfaction</keyword>
<dbReference type="Pfam" id="PF02949">
    <property type="entry name" value="7tm_6"/>
    <property type="match status" value="1"/>
</dbReference>
<evidence type="ECO:0000256" key="8">
    <source>
        <dbReference type="ARBA" id="ARBA00023170"/>
    </source>
</evidence>
<keyword evidence="7 10" id="KW-0472">Membrane</keyword>
<comment type="subcellular location">
    <subcellularLocation>
        <location evidence="1">Cell membrane</location>
        <topology evidence="1">Multi-pass membrane protein</topology>
    </subcellularLocation>
</comment>
<keyword evidence="3" id="KW-0716">Sensory transduction</keyword>
<proteinExistence type="predicted"/>
<dbReference type="OrthoDB" id="6604226at2759"/>
<protein>
    <submittedName>
        <fullName evidence="11">GH21470</fullName>
    </submittedName>
</protein>
<evidence type="ECO:0000256" key="3">
    <source>
        <dbReference type="ARBA" id="ARBA00022606"/>
    </source>
</evidence>
<keyword evidence="8" id="KW-0675">Receptor</keyword>
<dbReference type="GO" id="GO:0005549">
    <property type="term" value="F:odorant binding"/>
    <property type="evidence" value="ECO:0007669"/>
    <property type="project" value="InterPro"/>
</dbReference>
<evidence type="ECO:0000256" key="1">
    <source>
        <dbReference type="ARBA" id="ARBA00004651"/>
    </source>
</evidence>
<dbReference type="eggNOG" id="ENOG502TAX9">
    <property type="taxonomic scope" value="Eukaryota"/>
</dbReference>
<reference evidence="11 12" key="1">
    <citation type="journal article" date="2007" name="Nature">
        <title>Evolution of genes and genomes on the Drosophila phylogeny.</title>
        <authorList>
            <consortium name="Drosophila 12 Genomes Consortium"/>
            <person name="Clark A.G."/>
            <person name="Eisen M.B."/>
            <person name="Smith D.R."/>
            <person name="Bergman C.M."/>
            <person name="Oliver B."/>
            <person name="Markow T.A."/>
            <person name="Kaufman T.C."/>
            <person name="Kellis M."/>
            <person name="Gelbart W."/>
            <person name="Iyer V.N."/>
            <person name="Pollard D.A."/>
            <person name="Sackton T.B."/>
            <person name="Larracuente A.M."/>
            <person name="Singh N.D."/>
            <person name="Abad J.P."/>
            <person name="Abt D.N."/>
            <person name="Adryan B."/>
            <person name="Aguade M."/>
            <person name="Akashi H."/>
            <person name="Anderson W.W."/>
            <person name="Aquadro C.F."/>
            <person name="Ardell D.H."/>
            <person name="Arguello R."/>
            <person name="Artieri C.G."/>
            <person name="Barbash D.A."/>
            <person name="Barker D."/>
            <person name="Barsanti P."/>
            <person name="Batterham P."/>
            <person name="Batzoglou S."/>
            <person name="Begun D."/>
            <person name="Bhutkar A."/>
            <person name="Blanco E."/>
            <person name="Bosak S.A."/>
            <person name="Bradley R.K."/>
            <person name="Brand A.D."/>
            <person name="Brent M.R."/>
            <person name="Brooks A.N."/>
            <person name="Brown R.H."/>
            <person name="Butlin R.K."/>
            <person name="Caggese C."/>
            <person name="Calvi B.R."/>
            <person name="Bernardo de Carvalho A."/>
            <person name="Caspi A."/>
            <person name="Castrezana S."/>
            <person name="Celniker S.E."/>
            <person name="Chang J.L."/>
            <person name="Chapple C."/>
            <person name="Chatterji S."/>
            <person name="Chinwalla A."/>
            <person name="Civetta A."/>
            <person name="Clifton S.W."/>
            <person name="Comeron J.M."/>
            <person name="Costello J.C."/>
            <person name="Coyne J.A."/>
            <person name="Daub J."/>
            <person name="David R.G."/>
            <person name="Delcher A.L."/>
            <person name="Delehaunty K."/>
            <person name="Do C.B."/>
            <person name="Ebling H."/>
            <person name="Edwards K."/>
            <person name="Eickbush T."/>
            <person name="Evans J.D."/>
            <person name="Filipski A."/>
            <person name="Findeiss S."/>
            <person name="Freyhult E."/>
            <person name="Fulton L."/>
            <person name="Fulton R."/>
            <person name="Garcia A.C."/>
            <person name="Gardiner A."/>
            <person name="Garfield D.A."/>
            <person name="Garvin B.E."/>
            <person name="Gibson G."/>
            <person name="Gilbert D."/>
            <person name="Gnerre S."/>
            <person name="Godfrey J."/>
            <person name="Good R."/>
            <person name="Gotea V."/>
            <person name="Gravely B."/>
            <person name="Greenberg A.J."/>
            <person name="Griffiths-Jones S."/>
            <person name="Gross S."/>
            <person name="Guigo R."/>
            <person name="Gustafson E.A."/>
            <person name="Haerty W."/>
            <person name="Hahn M.W."/>
            <person name="Halligan D.L."/>
            <person name="Halpern A.L."/>
            <person name="Halter G.M."/>
            <person name="Han M.V."/>
            <person name="Heger A."/>
            <person name="Hillier L."/>
            <person name="Hinrichs A.S."/>
            <person name="Holmes I."/>
            <person name="Hoskins R.A."/>
            <person name="Hubisz M.J."/>
            <person name="Hultmark D."/>
            <person name="Huntley M.A."/>
            <person name="Jaffe D.B."/>
            <person name="Jagadeeshan S."/>
            <person name="Jeck W.R."/>
            <person name="Johnson J."/>
            <person name="Jones C.D."/>
            <person name="Jordan W.C."/>
            <person name="Karpen G.H."/>
            <person name="Kataoka E."/>
            <person name="Keightley P.D."/>
            <person name="Kheradpour P."/>
            <person name="Kirkness E.F."/>
            <person name="Koerich L.B."/>
            <person name="Kristiansen K."/>
            <person name="Kudrna D."/>
            <person name="Kulathinal R.J."/>
            <person name="Kumar S."/>
            <person name="Kwok R."/>
            <person name="Lander E."/>
            <person name="Langley C.H."/>
            <person name="Lapoint R."/>
            <person name="Lazzaro B.P."/>
            <person name="Lee S.J."/>
            <person name="Levesque L."/>
            <person name="Li R."/>
            <person name="Lin C.F."/>
            <person name="Lin M.F."/>
            <person name="Lindblad-Toh K."/>
            <person name="Llopart A."/>
            <person name="Long M."/>
            <person name="Low L."/>
            <person name="Lozovsky E."/>
            <person name="Lu J."/>
            <person name="Luo M."/>
            <person name="Machado C.A."/>
            <person name="Makalowski W."/>
            <person name="Marzo M."/>
            <person name="Matsuda M."/>
            <person name="Matzkin L."/>
            <person name="McAllister B."/>
            <person name="McBride C.S."/>
            <person name="McKernan B."/>
            <person name="McKernan K."/>
            <person name="Mendez-Lago M."/>
            <person name="Minx P."/>
            <person name="Mollenhauer M.U."/>
            <person name="Montooth K."/>
            <person name="Mount S.M."/>
            <person name="Mu X."/>
            <person name="Myers E."/>
            <person name="Negre B."/>
            <person name="Newfeld S."/>
            <person name="Nielsen R."/>
            <person name="Noor M.A."/>
            <person name="O'Grady P."/>
            <person name="Pachter L."/>
            <person name="Papaceit M."/>
            <person name="Parisi M.J."/>
            <person name="Parisi M."/>
            <person name="Parts L."/>
            <person name="Pedersen J.S."/>
            <person name="Pesole G."/>
            <person name="Phillippy A.M."/>
            <person name="Ponting C.P."/>
            <person name="Pop M."/>
            <person name="Porcelli D."/>
            <person name="Powell J.R."/>
            <person name="Prohaska S."/>
            <person name="Pruitt K."/>
            <person name="Puig M."/>
            <person name="Quesneville H."/>
            <person name="Ram K.R."/>
            <person name="Rand D."/>
            <person name="Rasmussen M.D."/>
            <person name="Reed L.K."/>
            <person name="Reenan R."/>
            <person name="Reily A."/>
            <person name="Remington K.A."/>
            <person name="Rieger T.T."/>
            <person name="Ritchie M.G."/>
            <person name="Robin C."/>
            <person name="Rogers Y.H."/>
            <person name="Rohde C."/>
            <person name="Rozas J."/>
            <person name="Rubenfield M.J."/>
            <person name="Ruiz A."/>
            <person name="Russo S."/>
            <person name="Salzberg S.L."/>
            <person name="Sanchez-Gracia A."/>
            <person name="Saranga D.J."/>
            <person name="Sato H."/>
            <person name="Schaeffer S.W."/>
            <person name="Schatz M.C."/>
            <person name="Schlenke T."/>
            <person name="Schwartz R."/>
            <person name="Segarra C."/>
            <person name="Singh R.S."/>
            <person name="Sirot L."/>
            <person name="Sirota M."/>
            <person name="Sisneros N.B."/>
            <person name="Smith C.D."/>
            <person name="Smith T.F."/>
            <person name="Spieth J."/>
            <person name="Stage D.E."/>
            <person name="Stark A."/>
            <person name="Stephan W."/>
            <person name="Strausberg R.L."/>
            <person name="Strempel S."/>
            <person name="Sturgill D."/>
            <person name="Sutton G."/>
            <person name="Sutton G.G."/>
            <person name="Tao W."/>
            <person name="Teichmann S."/>
            <person name="Tobari Y.N."/>
            <person name="Tomimura Y."/>
            <person name="Tsolas J.M."/>
            <person name="Valente V.L."/>
            <person name="Venter E."/>
            <person name="Venter J.C."/>
            <person name="Vicario S."/>
            <person name="Vieira F.G."/>
            <person name="Vilella A.J."/>
            <person name="Villasante A."/>
            <person name="Walenz B."/>
            <person name="Wang J."/>
            <person name="Wasserman M."/>
            <person name="Watts T."/>
            <person name="Wilson D."/>
            <person name="Wilson R.K."/>
            <person name="Wing R.A."/>
            <person name="Wolfner M.F."/>
            <person name="Wong A."/>
            <person name="Wong G.K."/>
            <person name="Wu C.I."/>
            <person name="Wu G."/>
            <person name="Yamamoto D."/>
            <person name="Yang H.P."/>
            <person name="Yang S.P."/>
            <person name="Yorke J.A."/>
            <person name="Yoshida K."/>
            <person name="Zdobnov E."/>
            <person name="Zhang P."/>
            <person name="Zhang Y."/>
            <person name="Zimin A.V."/>
            <person name="Baldwin J."/>
            <person name="Abdouelleil A."/>
            <person name="Abdulkadir J."/>
            <person name="Abebe A."/>
            <person name="Abera B."/>
            <person name="Abreu J."/>
            <person name="Acer S.C."/>
            <person name="Aftuck L."/>
            <person name="Alexander A."/>
            <person name="An P."/>
            <person name="Anderson E."/>
            <person name="Anderson S."/>
            <person name="Arachi H."/>
            <person name="Azer M."/>
            <person name="Bachantsang P."/>
            <person name="Barry A."/>
            <person name="Bayul T."/>
            <person name="Berlin A."/>
            <person name="Bessette D."/>
            <person name="Bloom T."/>
            <person name="Blye J."/>
            <person name="Boguslavskiy L."/>
            <person name="Bonnet C."/>
            <person name="Boukhgalter B."/>
            <person name="Bourzgui I."/>
            <person name="Brown A."/>
            <person name="Cahill P."/>
            <person name="Channer S."/>
            <person name="Cheshatsang Y."/>
            <person name="Chuda L."/>
            <person name="Citroen M."/>
            <person name="Collymore A."/>
            <person name="Cooke P."/>
            <person name="Costello M."/>
            <person name="D'Aco K."/>
            <person name="Daza R."/>
            <person name="De Haan G."/>
            <person name="DeGray S."/>
            <person name="DeMaso C."/>
            <person name="Dhargay N."/>
            <person name="Dooley K."/>
            <person name="Dooley E."/>
            <person name="Doricent M."/>
            <person name="Dorje P."/>
            <person name="Dorjee K."/>
            <person name="Dupes A."/>
            <person name="Elong R."/>
            <person name="Falk J."/>
            <person name="Farina A."/>
            <person name="Faro S."/>
            <person name="Ferguson D."/>
            <person name="Fisher S."/>
            <person name="Foley C.D."/>
            <person name="Franke A."/>
            <person name="Friedrich D."/>
            <person name="Gadbois L."/>
            <person name="Gearin G."/>
            <person name="Gearin C.R."/>
            <person name="Giannoukos G."/>
            <person name="Goode T."/>
            <person name="Graham J."/>
            <person name="Grandbois E."/>
            <person name="Grewal S."/>
            <person name="Gyaltsen K."/>
            <person name="Hafez N."/>
            <person name="Hagos B."/>
            <person name="Hall J."/>
            <person name="Henson C."/>
            <person name="Hollinger A."/>
            <person name="Honan T."/>
            <person name="Huard M.D."/>
            <person name="Hughes L."/>
            <person name="Hurhula B."/>
            <person name="Husby M.E."/>
            <person name="Kamat A."/>
            <person name="Kanga B."/>
            <person name="Kashin S."/>
            <person name="Khazanovich D."/>
            <person name="Kisner P."/>
            <person name="Lance K."/>
            <person name="Lara M."/>
            <person name="Lee W."/>
            <person name="Lennon N."/>
            <person name="Letendre F."/>
            <person name="LeVine R."/>
            <person name="Lipovsky A."/>
            <person name="Liu X."/>
            <person name="Liu J."/>
            <person name="Liu S."/>
            <person name="Lokyitsang T."/>
            <person name="Lokyitsang Y."/>
            <person name="Lubonja R."/>
            <person name="Lui A."/>
            <person name="MacDonald P."/>
            <person name="Magnisalis V."/>
            <person name="Maru K."/>
            <person name="Matthews C."/>
            <person name="McCusker W."/>
            <person name="McDonough S."/>
            <person name="Mehta T."/>
            <person name="Meldrim J."/>
            <person name="Meneus L."/>
            <person name="Mihai O."/>
            <person name="Mihalev A."/>
            <person name="Mihova T."/>
            <person name="Mittelman R."/>
            <person name="Mlenga V."/>
            <person name="Montmayeur A."/>
            <person name="Mulrain L."/>
            <person name="Navidi A."/>
            <person name="Naylor J."/>
            <person name="Negash T."/>
            <person name="Nguyen T."/>
            <person name="Nguyen N."/>
            <person name="Nicol R."/>
            <person name="Norbu C."/>
            <person name="Norbu N."/>
            <person name="Novod N."/>
            <person name="O'Neill B."/>
            <person name="Osman S."/>
            <person name="Markiewicz E."/>
            <person name="Oyono O.L."/>
            <person name="Patti C."/>
            <person name="Phunkhang P."/>
            <person name="Pierre F."/>
            <person name="Priest M."/>
            <person name="Raghuraman S."/>
            <person name="Rege F."/>
            <person name="Reyes R."/>
            <person name="Rise C."/>
            <person name="Rogov P."/>
            <person name="Ross K."/>
            <person name="Ryan E."/>
            <person name="Settipalli S."/>
            <person name="Shea T."/>
            <person name="Sherpa N."/>
            <person name="Shi L."/>
            <person name="Shih D."/>
            <person name="Sparrow T."/>
            <person name="Spaulding J."/>
            <person name="Stalker J."/>
            <person name="Stange-Thomann N."/>
            <person name="Stavropoulos S."/>
            <person name="Stone C."/>
            <person name="Strader C."/>
            <person name="Tesfaye S."/>
            <person name="Thomson T."/>
            <person name="Thoulutsang Y."/>
            <person name="Thoulutsang D."/>
            <person name="Topham K."/>
            <person name="Topping I."/>
            <person name="Tsamla T."/>
            <person name="Vassiliev H."/>
            <person name="Vo A."/>
            <person name="Wangchuk T."/>
            <person name="Wangdi T."/>
            <person name="Weiand M."/>
            <person name="Wilkinson J."/>
            <person name="Wilson A."/>
            <person name="Yadav S."/>
            <person name="Young G."/>
            <person name="Yu Q."/>
            <person name="Zembek L."/>
            <person name="Zhong D."/>
            <person name="Zimmer A."/>
            <person name="Zwirko Z."/>
            <person name="Jaffe D.B."/>
            <person name="Alvarez P."/>
            <person name="Brockman W."/>
            <person name="Butler J."/>
            <person name="Chin C."/>
            <person name="Gnerre S."/>
            <person name="Grabherr M."/>
            <person name="Kleber M."/>
            <person name="Mauceli E."/>
            <person name="MacCallum I."/>
        </authorList>
    </citation>
    <scope>NUCLEOTIDE SEQUENCE [LARGE SCALE GENOMIC DNA]</scope>
    <source>
        <strain evidence="12">Tucson 15287-2541.00</strain>
    </source>
</reference>
<dbReference type="Proteomes" id="UP000001070">
    <property type="component" value="Unassembled WGS sequence"/>
</dbReference>